<dbReference type="PRINTS" id="PR00080">
    <property type="entry name" value="SDRFAMILY"/>
</dbReference>
<sequence length="537" mass="56169">GCGLQNPAPAGIPEKFFDEAPVIPFISGLVAGAVMAARKGFGALVFGGGSGLGLATGKRLVKNGYKVVLADLPSSEGDRVARDLGDSCIFAPADVSSESSVKQAIKTVVDKCGPLRAVVNTAGIMKIAGTLSDTGEAHSLSLFEEITKINLTGSFNVARLAAEQMATNEPDEGGERGVIINTSSVHAYEGQAGKVAYSAAKGAINGMTLPMARDLAQYGIRVNAIAPGMFLTPMFTKGRPEPSQQESAAQIIPFPKRIADPEDFAHLALSIIENRTINGEIIRIDGAKAICLVTGGASGLGRATVQRLVRHGARVVIADLPSSDGENVVKELGENCRFAPADVTSEADVSQAIKLANEKFGPLTVAVNCAGIGIAMRTLSKKGVHPLNQFEKVLKVNTIGTFNVIRLVAEQMATNEPNEGGERGVIVNTASVAAYEGQIGQAAYSASKGAIVGMTLPIARDLAQNGIRVNTIAPGLFLTPLLMGLPEKVRDQLGKQVPFPSRLGDPSEYGQLVQSIIENPMINGEVIRLDGALRMQP</sequence>
<dbReference type="InterPro" id="IPR036291">
    <property type="entry name" value="NAD(P)-bd_dom_sf"/>
</dbReference>
<dbReference type="Proteomes" id="UP001159427">
    <property type="component" value="Unassembled WGS sequence"/>
</dbReference>
<evidence type="ECO:0000259" key="2">
    <source>
        <dbReference type="SMART" id="SM00822"/>
    </source>
</evidence>
<protein>
    <recommendedName>
        <fullName evidence="2">Ketoreductase domain-containing protein</fullName>
    </recommendedName>
</protein>
<comment type="caution">
    <text evidence="3">The sequence shown here is derived from an EMBL/GenBank/DDBJ whole genome shotgun (WGS) entry which is preliminary data.</text>
</comment>
<keyword evidence="4" id="KW-1185">Reference proteome</keyword>
<dbReference type="PRINTS" id="PR00081">
    <property type="entry name" value="GDHRDH"/>
</dbReference>
<proteinExistence type="predicted"/>
<dbReference type="EMBL" id="CALNXI010000408">
    <property type="protein sequence ID" value="CAH3026514.1"/>
    <property type="molecule type" value="Genomic_DNA"/>
</dbReference>
<dbReference type="InterPro" id="IPR057326">
    <property type="entry name" value="KR_dom"/>
</dbReference>
<organism evidence="3 4">
    <name type="scientific">Porites evermanni</name>
    <dbReference type="NCBI Taxonomy" id="104178"/>
    <lineage>
        <taxon>Eukaryota</taxon>
        <taxon>Metazoa</taxon>
        <taxon>Cnidaria</taxon>
        <taxon>Anthozoa</taxon>
        <taxon>Hexacorallia</taxon>
        <taxon>Scleractinia</taxon>
        <taxon>Fungiina</taxon>
        <taxon>Poritidae</taxon>
        <taxon>Porites</taxon>
    </lineage>
</organism>
<dbReference type="InterPro" id="IPR020904">
    <property type="entry name" value="Sc_DH/Rdtase_CS"/>
</dbReference>
<dbReference type="PANTHER" id="PTHR43658:SF8">
    <property type="entry name" value="17-BETA-HYDROXYSTEROID DEHYDROGENASE 14-RELATED"/>
    <property type="match status" value="1"/>
</dbReference>
<evidence type="ECO:0000256" key="1">
    <source>
        <dbReference type="ARBA" id="ARBA00023002"/>
    </source>
</evidence>
<name>A0ABN8MA53_9CNID</name>
<dbReference type="Pfam" id="PF00106">
    <property type="entry name" value="adh_short"/>
    <property type="match status" value="2"/>
</dbReference>
<gene>
    <name evidence="3" type="ORF">PEVE_00029256</name>
</gene>
<keyword evidence="1" id="KW-0560">Oxidoreductase</keyword>
<dbReference type="SUPFAM" id="SSF51735">
    <property type="entry name" value="NAD(P)-binding Rossmann-fold domains"/>
    <property type="match status" value="2"/>
</dbReference>
<reference evidence="3 4" key="1">
    <citation type="submission" date="2022-05" db="EMBL/GenBank/DDBJ databases">
        <authorList>
            <consortium name="Genoscope - CEA"/>
            <person name="William W."/>
        </authorList>
    </citation>
    <scope>NUCLEOTIDE SEQUENCE [LARGE SCALE GENOMIC DNA]</scope>
</reference>
<dbReference type="SMART" id="SM00822">
    <property type="entry name" value="PKS_KR"/>
    <property type="match status" value="1"/>
</dbReference>
<dbReference type="PROSITE" id="PS00061">
    <property type="entry name" value="ADH_SHORT"/>
    <property type="match status" value="2"/>
</dbReference>
<dbReference type="Gene3D" id="3.40.50.720">
    <property type="entry name" value="NAD(P)-binding Rossmann-like Domain"/>
    <property type="match status" value="2"/>
</dbReference>
<accession>A0ABN8MA53</accession>
<evidence type="ECO:0000313" key="4">
    <source>
        <dbReference type="Proteomes" id="UP001159427"/>
    </source>
</evidence>
<dbReference type="InterPro" id="IPR002347">
    <property type="entry name" value="SDR_fam"/>
</dbReference>
<evidence type="ECO:0000313" key="3">
    <source>
        <dbReference type="EMBL" id="CAH3026514.1"/>
    </source>
</evidence>
<dbReference type="CDD" id="cd05371">
    <property type="entry name" value="HSD10-like_SDR_c"/>
    <property type="match status" value="1"/>
</dbReference>
<feature type="non-terminal residue" evidence="3">
    <location>
        <position position="1"/>
    </location>
</feature>
<dbReference type="PANTHER" id="PTHR43658">
    <property type="entry name" value="SHORT-CHAIN DEHYDROGENASE/REDUCTASE"/>
    <property type="match status" value="1"/>
</dbReference>
<feature type="domain" description="Ketoreductase" evidence="2">
    <location>
        <begin position="289"/>
        <end position="475"/>
    </location>
</feature>